<organism evidence="1 2">
    <name type="scientific">Cellulomonas rhizosphaerae</name>
    <dbReference type="NCBI Taxonomy" id="2293719"/>
    <lineage>
        <taxon>Bacteria</taxon>
        <taxon>Bacillati</taxon>
        <taxon>Actinomycetota</taxon>
        <taxon>Actinomycetes</taxon>
        <taxon>Micrococcales</taxon>
        <taxon>Cellulomonadaceae</taxon>
        <taxon>Cellulomonas</taxon>
    </lineage>
</organism>
<name>A0A413RPW6_9CELL</name>
<sequence length="485" mass="51297">MTVRVDKEVLAATVVALDDLAGTLPTLFSRASSLDARIDMAGLNGAEEWASETSKDLRGRIGVLEQMAQAHPSFGGVRMTGPQALEIAGQSMHVEDAAIALRATGTQAGAWENDDPANLSEWFEQLQAEAVKRLAGMSDTEQAQALVDGYNDIQNLITASNATVVTTTQILLKGGPALARWLGEHRVNAALTSLANSGKPGLANWLSGALNVADNNYLRAKTTFTYPGAFVPNVTQKMLLRAAPVIEGFDDWVARLSAKTKPFTVMVNGEARPQPTLLAKLLQSQQGVKATTWVSDILRTTSSGQLAQKLAGWGNVAFGKPWTNPATGATFGRGAGNLWTMANQSGLRTMASTAGVLRVAGVAGSAFATVDSAVGLWNNREENAELWAEGGTQGKAHVVGEYAETAFNASMTAALIAPNPTTLGLVAVTGLVWAGAEVVEHWDDITKAADEAVDWVGDRADDAADWAGDRIDDIKESKINPANWF</sequence>
<dbReference type="OrthoDB" id="3543532at2"/>
<dbReference type="Proteomes" id="UP000283374">
    <property type="component" value="Unassembled WGS sequence"/>
</dbReference>
<evidence type="ECO:0000313" key="1">
    <source>
        <dbReference type="EMBL" id="RHA43948.1"/>
    </source>
</evidence>
<dbReference type="AlphaFoldDB" id="A0A413RPW6"/>
<comment type="caution">
    <text evidence="1">The sequence shown here is derived from an EMBL/GenBank/DDBJ whole genome shotgun (WGS) entry which is preliminary data.</text>
</comment>
<reference evidence="1 2" key="1">
    <citation type="submission" date="2018-08" db="EMBL/GenBank/DDBJ databases">
        <title>Cellulomonas rhizosphaerae sp. nov., a novel actinomycete isolated from soil.</title>
        <authorList>
            <person name="Tian Y."/>
        </authorList>
    </citation>
    <scope>NUCLEOTIDE SEQUENCE [LARGE SCALE GENOMIC DNA]</scope>
    <source>
        <strain evidence="1 2">NEAU-TCZ24</strain>
    </source>
</reference>
<dbReference type="RefSeq" id="WP_118766134.1">
    <property type="nucleotide sequence ID" value="NZ_QWKP01000129.1"/>
</dbReference>
<accession>A0A413RPW6</accession>
<dbReference type="EMBL" id="QWKP01000129">
    <property type="protein sequence ID" value="RHA43948.1"/>
    <property type="molecule type" value="Genomic_DNA"/>
</dbReference>
<proteinExistence type="predicted"/>
<gene>
    <name evidence="1" type="ORF">D1825_03770</name>
</gene>
<keyword evidence="2" id="KW-1185">Reference proteome</keyword>
<evidence type="ECO:0000313" key="2">
    <source>
        <dbReference type="Proteomes" id="UP000283374"/>
    </source>
</evidence>
<protein>
    <submittedName>
        <fullName evidence="1">Uncharacterized protein</fullName>
    </submittedName>
</protein>